<dbReference type="RefSeq" id="WP_047579955.1">
    <property type="nucleotide sequence ID" value="NZ_JPQT01000183.1"/>
</dbReference>
<dbReference type="InterPro" id="IPR045584">
    <property type="entry name" value="Pilin-like"/>
</dbReference>
<proteinExistence type="predicted"/>
<evidence type="ECO:0000313" key="2">
    <source>
        <dbReference type="EMBL" id="KFE43899.1"/>
    </source>
</evidence>
<dbReference type="Proteomes" id="UP000028643">
    <property type="component" value="Unassembled WGS sequence"/>
</dbReference>
<keyword evidence="1" id="KW-0472">Membrane</keyword>
<evidence type="ECO:0000313" key="3">
    <source>
        <dbReference type="Proteomes" id="UP000028643"/>
    </source>
</evidence>
<keyword evidence="1" id="KW-0812">Transmembrane</keyword>
<dbReference type="NCBIfam" id="TIGR02532">
    <property type="entry name" value="IV_pilin_GFxxxE"/>
    <property type="match status" value="1"/>
</dbReference>
<dbReference type="Pfam" id="PF07963">
    <property type="entry name" value="N_methyl"/>
    <property type="match status" value="1"/>
</dbReference>
<comment type="caution">
    <text evidence="2">The sequence shown here is derived from an EMBL/GenBank/DDBJ whole genome shotgun (WGS) entry which is preliminary data.</text>
</comment>
<organism evidence="2 3">
    <name type="scientific">Pseudomonas syringae</name>
    <dbReference type="NCBI Taxonomy" id="317"/>
    <lineage>
        <taxon>Bacteria</taxon>
        <taxon>Pseudomonadati</taxon>
        <taxon>Pseudomonadota</taxon>
        <taxon>Gammaproteobacteria</taxon>
        <taxon>Pseudomonadales</taxon>
        <taxon>Pseudomonadaceae</taxon>
        <taxon>Pseudomonas</taxon>
    </lineage>
</organism>
<reference evidence="2 3" key="1">
    <citation type="submission" date="2014-07" db="EMBL/GenBank/DDBJ databases">
        <title>Draft Genome Sequences of Environmental Pseudomonas syringae strains.</title>
        <authorList>
            <person name="Baltrus D.A."/>
            <person name="Berge O."/>
            <person name="Morris C."/>
        </authorList>
    </citation>
    <scope>NUCLEOTIDE SEQUENCE [LARGE SCALE GENOMIC DNA]</scope>
    <source>
        <strain evidence="2 3">CEB003</strain>
    </source>
</reference>
<dbReference type="AlphaFoldDB" id="A0A085UL36"/>
<dbReference type="EMBL" id="JPQT01000183">
    <property type="protein sequence ID" value="KFE43899.1"/>
    <property type="molecule type" value="Genomic_DNA"/>
</dbReference>
<name>A0A085UL36_PSESX</name>
<accession>A0A085UL36</accession>
<dbReference type="PATRIC" id="fig|317.174.peg.6346"/>
<protein>
    <submittedName>
        <fullName evidence="2">Pre-pilin like leader sequence</fullName>
    </submittedName>
</protein>
<dbReference type="Gene3D" id="3.30.700.10">
    <property type="entry name" value="Glycoprotein, Type 4 Pilin"/>
    <property type="match status" value="1"/>
</dbReference>
<dbReference type="SUPFAM" id="SSF54523">
    <property type="entry name" value="Pili subunits"/>
    <property type="match status" value="1"/>
</dbReference>
<feature type="transmembrane region" description="Helical" evidence="1">
    <location>
        <begin position="6"/>
        <end position="29"/>
    </location>
</feature>
<gene>
    <name evidence="2" type="ORF">IV02_31105</name>
</gene>
<dbReference type="InterPro" id="IPR012902">
    <property type="entry name" value="N_methyl_site"/>
</dbReference>
<keyword evidence="1" id="KW-1133">Transmembrane helix</keyword>
<evidence type="ECO:0000256" key="1">
    <source>
        <dbReference type="SAM" id="Phobius"/>
    </source>
</evidence>
<sequence>MRANGFTLIELMITIAIFGILLFIGIPLTKAWSDSASQRDAAGMLKQGISRAKAMALRNPGAALDNAPAAVLCRSGQTLKLFSIANAQSINCASTSNILWAALMPASVSAQASGAEIACVAFSSRGLPVAGGSACTTTSIDVTVGNESELNVLII</sequence>